<reference evidence="2 3" key="1">
    <citation type="journal article" date="2019" name="Philos. Trans. R. Soc. Lond., B, Biol. Sci.">
        <title>Ant behaviour and brain gene expression of defending hosts depend on the ecological success of the intruding social parasite.</title>
        <authorList>
            <person name="Kaur R."/>
            <person name="Stoldt M."/>
            <person name="Jongepier E."/>
            <person name="Feldmeyer B."/>
            <person name="Menzel F."/>
            <person name="Bornberg-Bauer E."/>
            <person name="Foitzik S."/>
        </authorList>
    </citation>
    <scope>NUCLEOTIDE SEQUENCE [LARGE SCALE GENOMIC DNA]</scope>
    <source>
        <tissue evidence="2">Whole body</tissue>
    </source>
</reference>
<evidence type="ECO:0000313" key="3">
    <source>
        <dbReference type="Proteomes" id="UP000310200"/>
    </source>
</evidence>
<comment type="caution">
    <text evidence="2">The sequence shown here is derived from an EMBL/GenBank/DDBJ whole genome shotgun (WGS) entry which is preliminary data.</text>
</comment>
<accession>A0A4S2J9L7</accession>
<feature type="non-terminal residue" evidence="2">
    <location>
        <position position="189"/>
    </location>
</feature>
<dbReference type="AlphaFoldDB" id="A0A4S2J9L7"/>
<proteinExistence type="predicted"/>
<protein>
    <submittedName>
        <fullName evidence="2">Uncharacterized protein</fullName>
    </submittedName>
</protein>
<dbReference type="EMBL" id="QBLH01003972">
    <property type="protein sequence ID" value="TGZ31995.1"/>
    <property type="molecule type" value="Genomic_DNA"/>
</dbReference>
<dbReference type="Proteomes" id="UP000310200">
    <property type="component" value="Unassembled WGS sequence"/>
</dbReference>
<feature type="region of interest" description="Disordered" evidence="1">
    <location>
        <begin position="1"/>
        <end position="27"/>
    </location>
</feature>
<gene>
    <name evidence="2" type="ORF">DBV15_10106</name>
</gene>
<feature type="compositionally biased region" description="Polar residues" evidence="1">
    <location>
        <begin position="1"/>
        <end position="18"/>
    </location>
</feature>
<feature type="non-terminal residue" evidence="2">
    <location>
        <position position="1"/>
    </location>
</feature>
<organism evidence="2 3">
    <name type="scientific">Temnothorax longispinosus</name>
    <dbReference type="NCBI Taxonomy" id="300112"/>
    <lineage>
        <taxon>Eukaryota</taxon>
        <taxon>Metazoa</taxon>
        <taxon>Ecdysozoa</taxon>
        <taxon>Arthropoda</taxon>
        <taxon>Hexapoda</taxon>
        <taxon>Insecta</taxon>
        <taxon>Pterygota</taxon>
        <taxon>Neoptera</taxon>
        <taxon>Endopterygota</taxon>
        <taxon>Hymenoptera</taxon>
        <taxon>Apocrita</taxon>
        <taxon>Aculeata</taxon>
        <taxon>Formicoidea</taxon>
        <taxon>Formicidae</taxon>
        <taxon>Myrmicinae</taxon>
        <taxon>Temnothorax</taxon>
    </lineage>
</organism>
<sequence>SNPYKSNPNVALNSSLTRNPRDERSGIDSIDQMPIRRALQYTSVSLMHFVEVFANIISWSKVAPQTTTSSRNYAWKAAALTWRRFSNAVANGATLLLVTNEAYYALDVDFALQKRRVFARGTIGDCLSRIATICTRRSIRMPPIVSDIYDLYVSIRASKSNCMVVPVWRVIQAERALRQRDSHHLIKSH</sequence>
<name>A0A4S2J9L7_9HYME</name>
<evidence type="ECO:0000256" key="1">
    <source>
        <dbReference type="SAM" id="MobiDB-lite"/>
    </source>
</evidence>
<evidence type="ECO:0000313" key="2">
    <source>
        <dbReference type="EMBL" id="TGZ31995.1"/>
    </source>
</evidence>
<keyword evidence="3" id="KW-1185">Reference proteome</keyword>